<feature type="domain" description="Peptidase M13 N-terminal" evidence="10">
    <location>
        <begin position="61"/>
        <end position="311"/>
    </location>
</feature>
<dbReference type="InterPro" id="IPR042089">
    <property type="entry name" value="Peptidase_M13_dom_2"/>
</dbReference>
<evidence type="ECO:0000313" key="11">
    <source>
        <dbReference type="EMBL" id="CAD5217707.1"/>
    </source>
</evidence>
<reference evidence="11" key="1">
    <citation type="submission" date="2020-09" db="EMBL/GenBank/DDBJ databases">
        <authorList>
            <person name="Kikuchi T."/>
        </authorList>
    </citation>
    <scope>NUCLEOTIDE SEQUENCE</scope>
    <source>
        <strain evidence="11">SH1</strain>
    </source>
</reference>
<dbReference type="Gene3D" id="1.10.1380.10">
    <property type="entry name" value="Neutral endopeptidase , domain2"/>
    <property type="match status" value="2"/>
</dbReference>
<feature type="transmembrane region" description="Helical" evidence="8">
    <location>
        <begin position="6"/>
        <end position="27"/>
    </location>
</feature>
<evidence type="ECO:0000256" key="7">
    <source>
        <dbReference type="ARBA" id="ARBA00023049"/>
    </source>
</evidence>
<keyword evidence="6" id="KW-0862">Zinc</keyword>
<evidence type="ECO:0000256" key="8">
    <source>
        <dbReference type="SAM" id="Phobius"/>
    </source>
</evidence>
<dbReference type="InterPro" id="IPR008753">
    <property type="entry name" value="Peptidase_M13_N"/>
</dbReference>
<feature type="domain" description="Peptidase M13 C-terminal" evidence="9">
    <location>
        <begin position="418"/>
        <end position="616"/>
    </location>
</feature>
<dbReference type="OrthoDB" id="6475849at2759"/>
<evidence type="ECO:0000256" key="1">
    <source>
        <dbReference type="ARBA" id="ARBA00001947"/>
    </source>
</evidence>
<evidence type="ECO:0000256" key="6">
    <source>
        <dbReference type="ARBA" id="ARBA00022833"/>
    </source>
</evidence>
<dbReference type="PANTHER" id="PTHR11733:SF240">
    <property type="entry name" value="GH14155P-RELATED"/>
    <property type="match status" value="1"/>
</dbReference>
<dbReference type="GO" id="GO:0004222">
    <property type="term" value="F:metalloendopeptidase activity"/>
    <property type="evidence" value="ECO:0007669"/>
    <property type="project" value="InterPro"/>
</dbReference>
<keyword evidence="7" id="KW-0482">Metalloprotease</keyword>
<keyword evidence="4" id="KW-0479">Metal-binding</keyword>
<keyword evidence="8" id="KW-0472">Membrane</keyword>
<evidence type="ECO:0000259" key="9">
    <source>
        <dbReference type="Pfam" id="PF01431"/>
    </source>
</evidence>
<keyword evidence="3" id="KW-0645">Protease</keyword>
<accession>A0A811KPX8</accession>
<dbReference type="PROSITE" id="PS51885">
    <property type="entry name" value="NEPRILYSIN"/>
    <property type="match status" value="1"/>
</dbReference>
<dbReference type="Proteomes" id="UP000614601">
    <property type="component" value="Unassembled WGS sequence"/>
</dbReference>
<name>A0A811KPX8_9BILA</name>
<dbReference type="EMBL" id="CAJFDH010000003">
    <property type="protein sequence ID" value="CAD5217707.1"/>
    <property type="molecule type" value="Genomic_DNA"/>
</dbReference>
<dbReference type="Pfam" id="PF01431">
    <property type="entry name" value="Peptidase_M13"/>
    <property type="match status" value="1"/>
</dbReference>
<dbReference type="EMBL" id="CAJFCW020000003">
    <property type="protein sequence ID" value="CAG9108315.1"/>
    <property type="molecule type" value="Genomic_DNA"/>
</dbReference>
<dbReference type="InterPro" id="IPR024079">
    <property type="entry name" value="MetalloPept_cat_dom_sf"/>
</dbReference>
<dbReference type="GO" id="GO:0016485">
    <property type="term" value="P:protein processing"/>
    <property type="evidence" value="ECO:0007669"/>
    <property type="project" value="TreeGrafter"/>
</dbReference>
<dbReference type="InterPro" id="IPR018497">
    <property type="entry name" value="Peptidase_M13_C"/>
</dbReference>
<proteinExistence type="inferred from homology"/>
<organism evidence="11 12">
    <name type="scientific">Bursaphelenchus okinawaensis</name>
    <dbReference type="NCBI Taxonomy" id="465554"/>
    <lineage>
        <taxon>Eukaryota</taxon>
        <taxon>Metazoa</taxon>
        <taxon>Ecdysozoa</taxon>
        <taxon>Nematoda</taxon>
        <taxon>Chromadorea</taxon>
        <taxon>Rhabditida</taxon>
        <taxon>Tylenchina</taxon>
        <taxon>Tylenchomorpha</taxon>
        <taxon>Aphelenchoidea</taxon>
        <taxon>Aphelenchoididae</taxon>
        <taxon>Bursaphelenchus</taxon>
    </lineage>
</organism>
<comment type="caution">
    <text evidence="11">The sequence shown here is derived from an EMBL/GenBank/DDBJ whole genome shotgun (WGS) entry which is preliminary data.</text>
</comment>
<evidence type="ECO:0000256" key="3">
    <source>
        <dbReference type="ARBA" id="ARBA00022670"/>
    </source>
</evidence>
<evidence type="ECO:0000256" key="5">
    <source>
        <dbReference type="ARBA" id="ARBA00022801"/>
    </source>
</evidence>
<comment type="similarity">
    <text evidence="2">Belongs to the peptidase M13 family.</text>
</comment>
<dbReference type="PANTHER" id="PTHR11733">
    <property type="entry name" value="ZINC METALLOPROTEASE FAMILY M13 NEPRILYSIN-RELATED"/>
    <property type="match status" value="1"/>
</dbReference>
<dbReference type="CDD" id="cd08662">
    <property type="entry name" value="M13"/>
    <property type="match status" value="1"/>
</dbReference>
<dbReference type="SUPFAM" id="SSF55486">
    <property type="entry name" value="Metalloproteases ('zincins'), catalytic domain"/>
    <property type="match status" value="1"/>
</dbReference>
<evidence type="ECO:0000313" key="12">
    <source>
        <dbReference type="Proteomes" id="UP000614601"/>
    </source>
</evidence>
<gene>
    <name evidence="11" type="ORF">BOKJ2_LOCUS7222</name>
</gene>
<keyword evidence="12" id="KW-1185">Reference proteome</keyword>
<evidence type="ECO:0000256" key="2">
    <source>
        <dbReference type="ARBA" id="ARBA00007357"/>
    </source>
</evidence>
<dbReference type="InterPro" id="IPR000718">
    <property type="entry name" value="Peptidase_M13"/>
</dbReference>
<comment type="cofactor">
    <cofactor evidence="1">
        <name>Zn(2+)</name>
        <dbReference type="ChEBI" id="CHEBI:29105"/>
    </cofactor>
</comment>
<dbReference type="GO" id="GO:0005886">
    <property type="term" value="C:plasma membrane"/>
    <property type="evidence" value="ECO:0007669"/>
    <property type="project" value="TreeGrafter"/>
</dbReference>
<dbReference type="Gene3D" id="3.40.390.10">
    <property type="entry name" value="Collagenase (Catalytic Domain)"/>
    <property type="match status" value="2"/>
</dbReference>
<keyword evidence="8" id="KW-1133">Transmembrane helix</keyword>
<evidence type="ECO:0008006" key="13">
    <source>
        <dbReference type="Google" id="ProtNLM"/>
    </source>
</evidence>
<evidence type="ECO:0000259" key="10">
    <source>
        <dbReference type="Pfam" id="PF05649"/>
    </source>
</evidence>
<dbReference type="PRINTS" id="PR00786">
    <property type="entry name" value="NEPRILYSIN"/>
</dbReference>
<keyword evidence="5" id="KW-0378">Hydrolase</keyword>
<evidence type="ECO:0000256" key="4">
    <source>
        <dbReference type="ARBA" id="ARBA00022723"/>
    </source>
</evidence>
<dbReference type="Pfam" id="PF05649">
    <property type="entry name" value="Peptidase_M13_N"/>
    <property type="match status" value="1"/>
</dbReference>
<dbReference type="Proteomes" id="UP000783686">
    <property type="component" value="Unassembled WGS sequence"/>
</dbReference>
<dbReference type="GO" id="GO:0046872">
    <property type="term" value="F:metal ion binding"/>
    <property type="evidence" value="ECO:0007669"/>
    <property type="project" value="UniProtKB-KW"/>
</dbReference>
<dbReference type="AlphaFoldDB" id="A0A811KPX8"/>
<sequence>MNKVLIIKIVALTVVLAALAVLCYFLFEKDDFNKKKDEEVDKFEENLYEDVINRLNVTVDPCEDFYEYACGNWENQNPPPDGNSYWTGESKIAQQISDKILTAMLAVDVDESNSLKMAKTFFRTCIDNSTKDTNWLISLFNDGYLDGLHKKLPLDVLQFPLLSSEFKEVGSSVAARMGMFKSVLGVDTLLFPYVLESSLNSTRNVLWLSGDMLFLGMNIDNFLNEDKGRIQQAYKALQKEVVELLAKDLKYDVKIDQQQLNSLFEFEKELALIKSTVHDEDTEDELTLQEIIKQSPGFPWGDYLKELLGQPAVKLLKSEKRILFIAGKFVNKNDWMDNITKARALEKLQLVEDLIGYPDIVLNNTEIDEYYKDLKISSTSPFGHQNFLLKSWGLRQNLELLLKDTSRRYFRGSPVRTNAWYMAETNSITIPIGELDYPAVGTHHPNWALYGGLGALIGHELSHGFFDPNGAEYDGNGNLHNWWSSESKQEFKKKQQCLISQFNDYHDKQLNVSVDGKRTLSENAADLAGLKVTYQAYKSVNKNRKIKNFTDEQLFFLSYPLYFCASEMSESERRSDFKQSYSPLKYRVNGIVRNVPEFSKAFQCSETSYMNVKDRCVL</sequence>
<keyword evidence="8" id="KW-0812">Transmembrane</keyword>
<protein>
    <recommendedName>
        <fullName evidence="13">Peptidase_M13 domain-containing protein</fullName>
    </recommendedName>
</protein>